<organism evidence="2 3">
    <name type="scientific">Chitinophaga agrisoli</name>
    <dbReference type="NCBI Taxonomy" id="2607653"/>
    <lineage>
        <taxon>Bacteria</taxon>
        <taxon>Pseudomonadati</taxon>
        <taxon>Bacteroidota</taxon>
        <taxon>Chitinophagia</taxon>
        <taxon>Chitinophagales</taxon>
        <taxon>Chitinophagaceae</taxon>
        <taxon>Chitinophaga</taxon>
    </lineage>
</organism>
<dbReference type="PROSITE" id="PS50817">
    <property type="entry name" value="INTEIN_N_TER"/>
    <property type="match status" value="1"/>
</dbReference>
<gene>
    <name evidence="2" type="ORF">F0L74_20340</name>
</gene>
<comment type="caution">
    <text evidence="2">The sequence shown here is derived from an EMBL/GenBank/DDBJ whole genome shotgun (WGS) entry which is preliminary data.</text>
</comment>
<accession>A0A5B2VI40</accession>
<dbReference type="InterPro" id="IPR039510">
    <property type="entry name" value="Vint_dom"/>
</dbReference>
<evidence type="ECO:0000313" key="2">
    <source>
        <dbReference type="EMBL" id="KAA2238575.1"/>
    </source>
</evidence>
<keyword evidence="3" id="KW-1185">Reference proteome</keyword>
<dbReference type="AlphaFoldDB" id="A0A5B2VI40"/>
<protein>
    <recommendedName>
        <fullName evidence="1">Vint domain-containing protein</fullName>
    </recommendedName>
</protein>
<feature type="domain" description="Vint" evidence="1">
    <location>
        <begin position="343"/>
        <end position="411"/>
    </location>
</feature>
<name>A0A5B2VI40_9BACT</name>
<evidence type="ECO:0000259" key="1">
    <source>
        <dbReference type="Pfam" id="PF14623"/>
    </source>
</evidence>
<dbReference type="Proteomes" id="UP000324611">
    <property type="component" value="Unassembled WGS sequence"/>
</dbReference>
<proteinExistence type="predicted"/>
<evidence type="ECO:0000313" key="3">
    <source>
        <dbReference type="Proteomes" id="UP000324611"/>
    </source>
</evidence>
<dbReference type="InterPro" id="IPR036844">
    <property type="entry name" value="Hint_dom_sf"/>
</dbReference>
<dbReference type="Gene3D" id="2.170.16.10">
    <property type="entry name" value="Hedgehog/Intein (Hint) domain"/>
    <property type="match status" value="1"/>
</dbReference>
<dbReference type="InterPro" id="IPR006141">
    <property type="entry name" value="Intein_N"/>
</dbReference>
<reference evidence="2 3" key="1">
    <citation type="submission" date="2019-09" db="EMBL/GenBank/DDBJ databases">
        <title>Chitinophaga ginsengihumi sp. nov., isolated from soil of ginseng rhizosphere.</title>
        <authorList>
            <person name="Lee J."/>
        </authorList>
    </citation>
    <scope>NUCLEOTIDE SEQUENCE [LARGE SCALE GENOMIC DNA]</scope>
    <source>
        <strain evidence="2 3">BN140078</strain>
    </source>
</reference>
<dbReference type="SUPFAM" id="SSF51294">
    <property type="entry name" value="Hedgehog/intein (Hint) domain"/>
    <property type="match status" value="1"/>
</dbReference>
<dbReference type="GO" id="GO:0016539">
    <property type="term" value="P:intein-mediated protein splicing"/>
    <property type="evidence" value="ECO:0007669"/>
    <property type="project" value="InterPro"/>
</dbReference>
<dbReference type="Pfam" id="PF14623">
    <property type="entry name" value="Vint"/>
    <property type="match status" value="1"/>
</dbReference>
<sequence length="824" mass="88103">MPTFEQYQQQLAAHTTRIINKTPAATNSVQQMLTALINAMPYYGSPDMMNAHRGILVNLGMVNLPNNAVTEPPMQSTLGSNTSYTYKGPYNGYRNAFYNGVVQTPASTLAAQLIPQANSNLTTTWWGAYAVALLTDAIHQQLSVSLDTGKLATNLTAFHQQLTTALTNAYLAAFEQGFAPTAQALKTISISGLLSQAATTLDAAISNGEFTANINLAISMGGDSSAAAAWFLYNLWVTLWALGLPDLDGAINRYAAAGLDVPIEVSAGHWRNGGYSSWFAPLSGADMVGAALGAIHADMPVLAHYNDAIGPQLPDNMTTFANGYSLSFTTWGTLNSYLPQPASCFGADTAVMMADGNTQPISAIQPGHLVYTNTGPRKVVLVESPQRAGRTLYQLNGQQVFATAAHPFRTAAPHSAKRAAVDAWTLTDSIPTMSGAGVLTLATGLTLSGLEAGAPANILLTQLTPHIAGSIADNLQHYTEDTTSLADNHAAQEVYDLVLEGWERDHPVYYVGGPQYFFAVDAETADPLVDIPTTAAIVTALQSVLPLSRQHLTDPATQLPGIFAQLQHAPLCDALLDPEPLEPLQRPVIPGPDFYMHDGKWDAHASLLEYHLVRRLSRFIRRETAMAWRARHSAPAAGDHFVVALHDLIFAGDAPLPAAADLEISFSVDGWPAMKDNNRQLIIPARDQPRWQYFADQLIDFGVIRGAAPKAMLQGELRTADRLTGRFSVAITEALLQGSGGEHFIFDAHGKVTGRIALELGRVTSPALQAANTLSTRWQRLHALGTGAGLGKAIGASLTTLLGGHDHSILKTAPLIPINVPLMP</sequence>
<dbReference type="EMBL" id="VUOC01000004">
    <property type="protein sequence ID" value="KAA2238575.1"/>
    <property type="molecule type" value="Genomic_DNA"/>
</dbReference>
<reference evidence="2 3" key="2">
    <citation type="submission" date="2019-09" db="EMBL/GenBank/DDBJ databases">
        <authorList>
            <person name="Jin C."/>
        </authorList>
    </citation>
    <scope>NUCLEOTIDE SEQUENCE [LARGE SCALE GENOMIC DNA]</scope>
    <source>
        <strain evidence="2 3">BN140078</strain>
    </source>
</reference>
<dbReference type="RefSeq" id="WP_149839754.1">
    <property type="nucleotide sequence ID" value="NZ_VUOC01000004.1"/>
</dbReference>